<comment type="similarity">
    <text evidence="1">Belongs to the UPF0065 (bug) family.</text>
</comment>
<evidence type="ECO:0000313" key="4">
    <source>
        <dbReference type="Proteomes" id="UP001596470"/>
    </source>
</evidence>
<dbReference type="InterPro" id="IPR005064">
    <property type="entry name" value="BUG"/>
</dbReference>
<dbReference type="PIRSF" id="PIRSF017082">
    <property type="entry name" value="YflP"/>
    <property type="match status" value="1"/>
</dbReference>
<dbReference type="Gene3D" id="3.40.190.150">
    <property type="entry name" value="Bordetella uptake gene, domain 1"/>
    <property type="match status" value="1"/>
</dbReference>
<keyword evidence="4" id="KW-1185">Reference proteome</keyword>
<feature type="signal peptide" evidence="2">
    <location>
        <begin position="1"/>
        <end position="22"/>
    </location>
</feature>
<comment type="caution">
    <text evidence="3">The sequence shown here is derived from an EMBL/GenBank/DDBJ whole genome shotgun (WGS) entry which is preliminary data.</text>
</comment>
<dbReference type="CDD" id="cd07012">
    <property type="entry name" value="PBP2_Bug_TTT"/>
    <property type="match status" value="1"/>
</dbReference>
<dbReference type="PROSITE" id="PS51257">
    <property type="entry name" value="PROKAR_LIPOPROTEIN"/>
    <property type="match status" value="1"/>
</dbReference>
<sequence>MNPFPRRGLLAAAAVSPFAALAACEVQGGDAADGDFPKRAVDFMVPFDPGGSGDLISRAIAKAAEEPLGQSLAVTNKPGANGAVGLKELLSGKADGYSIALAVKSLFAITPLAVEDPDAVVIDDLRIITTLTNEAYVLVVHADSPYQTLEDLLAADSVNYATTGVGTGSQLSAQLLFTGAGIDATDVPFDGGASAVTALLGQEVDAVSASLAETMPQVEAGELRPIAVFSEERSPFLQDVPTAAEAGFDVVVDQRRFIVAPADVPDETAGVLSLAFEEAREGAEYGQFLQDNYMDRWEVDNLEARTHLSEAAAEYAALAEDAGLQLGDGA</sequence>
<protein>
    <submittedName>
        <fullName evidence="3">Bug family tripartite tricarboxylate transporter substrate binding protein</fullName>
    </submittedName>
</protein>
<reference evidence="4" key="1">
    <citation type="journal article" date="2019" name="Int. J. Syst. Evol. Microbiol.">
        <title>The Global Catalogue of Microorganisms (GCM) 10K type strain sequencing project: providing services to taxonomists for standard genome sequencing and annotation.</title>
        <authorList>
            <consortium name="The Broad Institute Genomics Platform"/>
            <consortium name="The Broad Institute Genome Sequencing Center for Infectious Disease"/>
            <person name="Wu L."/>
            <person name="Ma J."/>
        </authorList>
    </citation>
    <scope>NUCLEOTIDE SEQUENCE [LARGE SCALE GENOMIC DNA]</scope>
    <source>
        <strain evidence="4">KACC 12634</strain>
    </source>
</reference>
<dbReference type="Proteomes" id="UP001596470">
    <property type="component" value="Unassembled WGS sequence"/>
</dbReference>
<organism evidence="3 4">
    <name type="scientific">Glycomyces mayteni</name>
    <dbReference type="NCBI Taxonomy" id="543887"/>
    <lineage>
        <taxon>Bacteria</taxon>
        <taxon>Bacillati</taxon>
        <taxon>Actinomycetota</taxon>
        <taxon>Actinomycetes</taxon>
        <taxon>Glycomycetales</taxon>
        <taxon>Glycomycetaceae</taxon>
        <taxon>Glycomyces</taxon>
    </lineage>
</organism>
<name>A0ABW2D4C1_9ACTN</name>
<proteinExistence type="inferred from homology"/>
<keyword evidence="2" id="KW-0732">Signal</keyword>
<gene>
    <name evidence="3" type="ORF">ACFQS3_02060</name>
</gene>
<dbReference type="PANTHER" id="PTHR42928:SF5">
    <property type="entry name" value="BLR1237 PROTEIN"/>
    <property type="match status" value="1"/>
</dbReference>
<evidence type="ECO:0000313" key="3">
    <source>
        <dbReference type="EMBL" id="MFC6955973.1"/>
    </source>
</evidence>
<dbReference type="InterPro" id="IPR042100">
    <property type="entry name" value="Bug_dom1"/>
</dbReference>
<feature type="chain" id="PRO_5045693106" evidence="2">
    <location>
        <begin position="23"/>
        <end position="330"/>
    </location>
</feature>
<dbReference type="Gene3D" id="3.40.190.10">
    <property type="entry name" value="Periplasmic binding protein-like II"/>
    <property type="match status" value="1"/>
</dbReference>
<evidence type="ECO:0000256" key="2">
    <source>
        <dbReference type="SAM" id="SignalP"/>
    </source>
</evidence>
<accession>A0ABW2D4C1</accession>
<dbReference type="RefSeq" id="WP_382353133.1">
    <property type="nucleotide sequence ID" value="NZ_JBHMBP010000004.1"/>
</dbReference>
<dbReference type="SUPFAM" id="SSF53850">
    <property type="entry name" value="Periplasmic binding protein-like II"/>
    <property type="match status" value="1"/>
</dbReference>
<dbReference type="Pfam" id="PF03401">
    <property type="entry name" value="TctC"/>
    <property type="match status" value="1"/>
</dbReference>
<evidence type="ECO:0000256" key="1">
    <source>
        <dbReference type="ARBA" id="ARBA00006987"/>
    </source>
</evidence>
<dbReference type="PANTHER" id="PTHR42928">
    <property type="entry name" value="TRICARBOXYLATE-BINDING PROTEIN"/>
    <property type="match status" value="1"/>
</dbReference>
<dbReference type="EMBL" id="JBHSYS010000001">
    <property type="protein sequence ID" value="MFC6955973.1"/>
    <property type="molecule type" value="Genomic_DNA"/>
</dbReference>